<dbReference type="Proteomes" id="UP000396862">
    <property type="component" value="Unassembled WGS sequence"/>
</dbReference>
<name>A0ABQ0ZG31_9BACT</name>
<proteinExistence type="predicted"/>
<keyword evidence="2" id="KW-1185">Reference proteome</keyword>
<protein>
    <submittedName>
        <fullName evidence="1">Uncharacterized protein</fullName>
    </submittedName>
</protein>
<comment type="caution">
    <text evidence="1">The sequence shown here is derived from an EMBL/GenBank/DDBJ whole genome shotgun (WGS) entry which is preliminary data.</text>
</comment>
<evidence type="ECO:0000313" key="1">
    <source>
        <dbReference type="EMBL" id="GET20375.1"/>
    </source>
</evidence>
<organism evidence="1 2">
    <name type="scientific">Prolixibacter denitrificans</name>
    <dbReference type="NCBI Taxonomy" id="1541063"/>
    <lineage>
        <taxon>Bacteria</taxon>
        <taxon>Pseudomonadati</taxon>
        <taxon>Bacteroidota</taxon>
        <taxon>Bacteroidia</taxon>
        <taxon>Marinilabiliales</taxon>
        <taxon>Prolixibacteraceae</taxon>
        <taxon>Prolixibacter</taxon>
    </lineage>
</organism>
<dbReference type="EMBL" id="BLAU01000001">
    <property type="protein sequence ID" value="GET20375.1"/>
    <property type="molecule type" value="Genomic_DNA"/>
</dbReference>
<sequence length="91" mass="10623">MSNAVLHFYKQNDIAKVEFHLLPVAFSTSVQRKSEEENSISANSQLLLRCKQKRIFSPKIVIKSQLLFLYYLKNIYSRFFTQENAGTCIFV</sequence>
<accession>A0ABQ0ZG31</accession>
<reference evidence="1 2" key="1">
    <citation type="submission" date="2019-10" db="EMBL/GenBank/DDBJ databases">
        <title>Prolixibacter strains distinguished by the presence of nitrate reductase genes were adept at nitrate-dependent anaerobic corrosion of metallic iron and carbon steel.</title>
        <authorList>
            <person name="Iino T."/>
            <person name="Shono N."/>
            <person name="Ito K."/>
            <person name="Nakamura R."/>
            <person name="Sueoka K."/>
            <person name="Harayama S."/>
            <person name="Ohkuma M."/>
        </authorList>
    </citation>
    <scope>NUCLEOTIDE SEQUENCE [LARGE SCALE GENOMIC DNA]</scope>
    <source>
        <strain evidence="1 2">MIC1-1</strain>
    </source>
</reference>
<evidence type="ECO:0000313" key="2">
    <source>
        <dbReference type="Proteomes" id="UP000396862"/>
    </source>
</evidence>
<gene>
    <name evidence="1" type="ORF">JCM18694_06210</name>
</gene>